<sequence length="75" mass="8520">MKCLQASLLFAAFALQCMLEVRAIGDNEVILGNDVSDKVEARHIARVFFENDRDVHENRQYVVDCVQRSSHRGSP</sequence>
<evidence type="ECO:0000313" key="3">
    <source>
        <dbReference type="Proteomes" id="UP000242770"/>
    </source>
</evidence>
<dbReference type="EMBL" id="CCFA01003840">
    <property type="protein sequence ID" value="CDW98877.1"/>
    <property type="molecule type" value="Genomic_DNA"/>
</dbReference>
<evidence type="ECO:0000256" key="1">
    <source>
        <dbReference type="SAM" id="SignalP"/>
    </source>
</evidence>
<protein>
    <submittedName>
        <fullName evidence="2">Uncharacterized protein</fullName>
    </submittedName>
</protein>
<proteinExistence type="predicted"/>
<keyword evidence="1" id="KW-0732">Signal</keyword>
<keyword evidence="3" id="KW-1185">Reference proteome</keyword>
<feature type="signal peptide" evidence="1">
    <location>
        <begin position="1"/>
        <end position="23"/>
    </location>
</feature>
<name>A0A0F7S7G4_9BASI</name>
<gene>
    <name evidence="2" type="primary">SSCI64460.1</name>
</gene>
<dbReference type="AlphaFoldDB" id="A0A0F7S7G4"/>
<reference evidence="3" key="1">
    <citation type="submission" date="2014-06" db="EMBL/GenBank/DDBJ databases">
        <authorList>
            <person name="Berkman P.J."/>
        </authorList>
    </citation>
    <scope>NUCLEOTIDE SEQUENCE [LARGE SCALE GENOMIC DNA]</scope>
</reference>
<evidence type="ECO:0000313" key="2">
    <source>
        <dbReference type="EMBL" id="CDW98877.1"/>
    </source>
</evidence>
<dbReference type="Proteomes" id="UP000242770">
    <property type="component" value="Unassembled WGS sequence"/>
</dbReference>
<accession>A0A0F7S7G4</accession>
<feature type="chain" id="PRO_5002521743" evidence="1">
    <location>
        <begin position="24"/>
        <end position="75"/>
    </location>
</feature>
<organism evidence="2 3">
    <name type="scientific">Sporisorium scitamineum</name>
    <dbReference type="NCBI Taxonomy" id="49012"/>
    <lineage>
        <taxon>Eukaryota</taxon>
        <taxon>Fungi</taxon>
        <taxon>Dikarya</taxon>
        <taxon>Basidiomycota</taxon>
        <taxon>Ustilaginomycotina</taxon>
        <taxon>Ustilaginomycetes</taxon>
        <taxon>Ustilaginales</taxon>
        <taxon>Ustilaginaceae</taxon>
        <taxon>Sporisorium</taxon>
    </lineage>
</organism>